<dbReference type="PANTHER" id="PTHR37423:SF2">
    <property type="entry name" value="MEMBRANE-BOUND LYTIC MUREIN TRANSGLYCOSYLASE C"/>
    <property type="match status" value="1"/>
</dbReference>
<evidence type="ECO:0000256" key="1">
    <source>
        <dbReference type="ARBA" id="ARBA00007734"/>
    </source>
</evidence>
<organism evidence="5 7">
    <name type="scientific">Sphingosinicella microcystinivorans</name>
    <dbReference type="NCBI Taxonomy" id="335406"/>
    <lineage>
        <taxon>Bacteria</taxon>
        <taxon>Pseudomonadati</taxon>
        <taxon>Pseudomonadota</taxon>
        <taxon>Alphaproteobacteria</taxon>
        <taxon>Sphingomonadales</taxon>
        <taxon>Sphingosinicellaceae</taxon>
        <taxon>Sphingosinicella</taxon>
    </lineage>
</organism>
<evidence type="ECO:0000313" key="5">
    <source>
        <dbReference type="EMBL" id="BBE32347.1"/>
    </source>
</evidence>
<dbReference type="InterPro" id="IPR008258">
    <property type="entry name" value="Transglycosylase_SLT_dom_1"/>
</dbReference>
<name>A0AAD1D1V8_SPHMI</name>
<dbReference type="Gene3D" id="1.10.530.10">
    <property type="match status" value="1"/>
</dbReference>
<dbReference type="EMBL" id="RBWX01000015">
    <property type="protein sequence ID" value="RKS84330.1"/>
    <property type="molecule type" value="Genomic_DNA"/>
</dbReference>
<comment type="similarity">
    <text evidence="2">Belongs to the virb1 family.</text>
</comment>
<dbReference type="CDD" id="cd00254">
    <property type="entry name" value="LT-like"/>
    <property type="match status" value="1"/>
</dbReference>
<reference evidence="5 7" key="1">
    <citation type="submission" date="2018-06" db="EMBL/GenBank/DDBJ databases">
        <title>Complete Genome Sequence of the Microcystin-Degrading Bacterium Sphingosinicella microcystinivorans Strain B-9.</title>
        <authorList>
            <person name="Jin H."/>
            <person name="Nishizawa T."/>
            <person name="Guo Y."/>
            <person name="Nishizawa A."/>
            <person name="Park H."/>
            <person name="Kato H."/>
            <person name="Tsuji K."/>
            <person name="Harada K."/>
        </authorList>
    </citation>
    <scope>NUCLEOTIDE SEQUENCE [LARGE SCALE GENOMIC DNA]</scope>
    <source>
        <strain evidence="5 7">B9</strain>
    </source>
</reference>
<gene>
    <name evidence="6" type="ORF">DFR51_3772</name>
    <name evidence="5" type="ORF">SmB9_00050</name>
</gene>
<evidence type="ECO:0000313" key="7">
    <source>
        <dbReference type="Proteomes" id="UP000275727"/>
    </source>
</evidence>
<dbReference type="Proteomes" id="UP000275727">
    <property type="component" value="Chromosome"/>
</dbReference>
<evidence type="ECO:0000256" key="2">
    <source>
        <dbReference type="ARBA" id="ARBA00009387"/>
    </source>
</evidence>
<evidence type="ECO:0000256" key="3">
    <source>
        <dbReference type="SAM" id="SignalP"/>
    </source>
</evidence>
<dbReference type="AlphaFoldDB" id="A0AAD1D1V8"/>
<dbReference type="EMBL" id="AP018711">
    <property type="protein sequence ID" value="BBE32347.1"/>
    <property type="molecule type" value="Genomic_DNA"/>
</dbReference>
<protein>
    <submittedName>
        <fullName evidence="5">Lytic transglycosylase</fullName>
    </submittedName>
    <submittedName>
        <fullName evidence="6">Transglycosylase-like protein with SLT domain</fullName>
    </submittedName>
</protein>
<keyword evidence="3" id="KW-0732">Signal</keyword>
<evidence type="ECO:0000313" key="6">
    <source>
        <dbReference type="EMBL" id="RKS84330.1"/>
    </source>
</evidence>
<dbReference type="KEGG" id="smic:SmB9_00050"/>
<accession>A0AAD1D1V8</accession>
<dbReference type="Pfam" id="PF01464">
    <property type="entry name" value="SLT"/>
    <property type="match status" value="1"/>
</dbReference>
<evidence type="ECO:0000313" key="8">
    <source>
        <dbReference type="Proteomes" id="UP000276029"/>
    </source>
</evidence>
<dbReference type="RefSeq" id="WP_121053871.1">
    <property type="nucleotide sequence ID" value="NZ_AP018711.1"/>
</dbReference>
<reference evidence="6 8" key="2">
    <citation type="submission" date="2018-10" db="EMBL/GenBank/DDBJ databases">
        <title>Genomic Encyclopedia of Type Strains, Phase IV (KMG-IV): sequencing the most valuable type-strain genomes for metagenomic binning, comparative biology and taxonomic classification.</title>
        <authorList>
            <person name="Goeker M."/>
        </authorList>
    </citation>
    <scope>NUCLEOTIDE SEQUENCE [LARGE SCALE GENOMIC DNA]</scope>
    <source>
        <strain evidence="6 8">DSM 19791</strain>
    </source>
</reference>
<feature type="signal peptide" evidence="3">
    <location>
        <begin position="1"/>
        <end position="19"/>
    </location>
</feature>
<feature type="chain" id="PRO_5042088352" evidence="3">
    <location>
        <begin position="20"/>
        <end position="193"/>
    </location>
</feature>
<proteinExistence type="inferred from homology"/>
<sequence length="193" mass="20807">MAALNVVLVLAAAAIGAPAGHDVSRWSDHIEDASVRYGVPAAWIARVMYAESRGRTEWAGRPITSRAGAMGLMQLMPGTWAAMRARLGLGADPHHPRDNIMAGAFYLRLMYDRFGYPGLFAAYNAGPARYAQHIAAGVPLPRETRDYVARVAGAVEASQQPPRLPTAERGLFFPLSKPERPGAVGKRGGLFVR</sequence>
<comment type="similarity">
    <text evidence="1">Belongs to the transglycosylase Slt family.</text>
</comment>
<dbReference type="SUPFAM" id="SSF53955">
    <property type="entry name" value="Lysozyme-like"/>
    <property type="match status" value="1"/>
</dbReference>
<dbReference type="Proteomes" id="UP000276029">
    <property type="component" value="Unassembled WGS sequence"/>
</dbReference>
<dbReference type="InterPro" id="IPR023346">
    <property type="entry name" value="Lysozyme-like_dom_sf"/>
</dbReference>
<evidence type="ECO:0000259" key="4">
    <source>
        <dbReference type="Pfam" id="PF01464"/>
    </source>
</evidence>
<feature type="domain" description="Transglycosylase SLT" evidence="4">
    <location>
        <begin position="30"/>
        <end position="134"/>
    </location>
</feature>
<dbReference type="PANTHER" id="PTHR37423">
    <property type="entry name" value="SOLUBLE LYTIC MUREIN TRANSGLYCOSYLASE-RELATED"/>
    <property type="match status" value="1"/>
</dbReference>
<keyword evidence="8" id="KW-1185">Reference proteome</keyword>